<dbReference type="Proteomes" id="UP000828140">
    <property type="component" value="Segment"/>
</dbReference>
<name>A0AAE7VU05_9CAUD</name>
<evidence type="ECO:0000313" key="1">
    <source>
        <dbReference type="EMBL" id="QXV80807.1"/>
    </source>
</evidence>
<dbReference type="EMBL" id="MZ501080">
    <property type="protein sequence ID" value="QXV80807.1"/>
    <property type="molecule type" value="Genomic_DNA"/>
</dbReference>
<proteinExistence type="predicted"/>
<gene>
    <name evidence="1" type="ORF">bas02_0041</name>
</gene>
<reference evidence="1" key="1">
    <citation type="journal article" date="2021" name="PLoS Biol.">
        <title>Systematic exploration of Escherichia coli phage-host interactions with the BASEL phage collection.</title>
        <authorList>
            <person name="Maffei E."/>
            <person name="Shaidullina A."/>
            <person name="Burkolter M."/>
            <person name="Heyer Y."/>
            <person name="Estermann F."/>
            <person name="Druelle V."/>
            <person name="Sauer P."/>
            <person name="Willi L."/>
            <person name="Michaelis S."/>
            <person name="Hilbi H."/>
            <person name="Thaler D.S."/>
            <person name="Harms A."/>
        </authorList>
    </citation>
    <scope>NUCLEOTIDE SEQUENCE</scope>
    <source>
        <strain evidence="1">Bas02</strain>
    </source>
</reference>
<accession>A0AAE7VU05</accession>
<keyword evidence="2" id="KW-1185">Reference proteome</keyword>
<sequence length="52" mass="5891">MRVVVVNWKTGEDSEFFFNTFSQYIDKYVFVIDGECEVVVPIKLIDGLGVSG</sequence>
<organism evidence="1 2">
    <name type="scientific">Escherichia phage JeanPiccard</name>
    <dbReference type="NCBI Taxonomy" id="2851955"/>
    <lineage>
        <taxon>Viruses</taxon>
        <taxon>Duplodnaviria</taxon>
        <taxon>Heunggongvirae</taxon>
        <taxon>Uroviricota</taxon>
        <taxon>Caudoviricetes</taxon>
        <taxon>Drexlerviridae</taxon>
        <taxon>Braunvirinae</taxon>
    </lineage>
</organism>
<protein>
    <submittedName>
        <fullName evidence="1">Uncharacterized protein</fullName>
    </submittedName>
</protein>
<evidence type="ECO:0000313" key="2">
    <source>
        <dbReference type="Proteomes" id="UP000828140"/>
    </source>
</evidence>